<keyword evidence="2" id="KW-0479">Metal-binding</keyword>
<gene>
    <name evidence="6" type="ORF">MVEN_00395500</name>
</gene>
<feature type="domain" description="Metallo-beta-lactamase" evidence="5">
    <location>
        <begin position="50"/>
        <end position="246"/>
    </location>
</feature>
<dbReference type="InterPro" id="IPR036866">
    <property type="entry name" value="RibonucZ/Hydroxyglut_hydro"/>
</dbReference>
<dbReference type="InterPro" id="IPR051013">
    <property type="entry name" value="MBL_superfamily_lactonases"/>
</dbReference>
<protein>
    <submittedName>
        <fullName evidence="6">Metallo-beta-lactamase superfamily protein</fullName>
    </submittedName>
</protein>
<keyword evidence="4" id="KW-0862">Zinc</keyword>
<accession>A0A8H6YU23</accession>
<dbReference type="Gene3D" id="3.60.15.10">
    <property type="entry name" value="Ribonuclease Z/Hydroxyacylglutathione hydrolase-like"/>
    <property type="match status" value="1"/>
</dbReference>
<dbReference type="OrthoDB" id="10250730at2759"/>
<dbReference type="PANTHER" id="PTHR42978">
    <property type="entry name" value="QUORUM-QUENCHING LACTONASE YTNP-RELATED-RELATED"/>
    <property type="match status" value="1"/>
</dbReference>
<evidence type="ECO:0000256" key="1">
    <source>
        <dbReference type="ARBA" id="ARBA00007749"/>
    </source>
</evidence>
<evidence type="ECO:0000259" key="5">
    <source>
        <dbReference type="SMART" id="SM00849"/>
    </source>
</evidence>
<dbReference type="GO" id="GO:0046872">
    <property type="term" value="F:metal ion binding"/>
    <property type="evidence" value="ECO:0007669"/>
    <property type="project" value="UniProtKB-KW"/>
</dbReference>
<dbReference type="PANTHER" id="PTHR42978:SF5">
    <property type="entry name" value="METALLO-BETA-LACTAMASE DOMAIN-CONTAINING PROTEIN"/>
    <property type="match status" value="1"/>
</dbReference>
<dbReference type="Pfam" id="PF00753">
    <property type="entry name" value="Lactamase_B"/>
    <property type="match status" value="1"/>
</dbReference>
<evidence type="ECO:0000313" key="6">
    <source>
        <dbReference type="EMBL" id="KAF7365237.1"/>
    </source>
</evidence>
<dbReference type="InterPro" id="IPR001279">
    <property type="entry name" value="Metallo-B-lactamas"/>
</dbReference>
<keyword evidence="7" id="KW-1185">Reference proteome</keyword>
<evidence type="ECO:0000313" key="7">
    <source>
        <dbReference type="Proteomes" id="UP000620124"/>
    </source>
</evidence>
<reference evidence="6" key="1">
    <citation type="submission" date="2020-05" db="EMBL/GenBank/DDBJ databases">
        <title>Mycena genomes resolve the evolution of fungal bioluminescence.</title>
        <authorList>
            <person name="Tsai I.J."/>
        </authorList>
    </citation>
    <scope>NUCLEOTIDE SEQUENCE</scope>
    <source>
        <strain evidence="6">CCC161011</strain>
    </source>
</reference>
<dbReference type="SMART" id="SM00849">
    <property type="entry name" value="Lactamase_B"/>
    <property type="match status" value="1"/>
</dbReference>
<comment type="similarity">
    <text evidence="1">Belongs to the metallo-beta-lactamase superfamily.</text>
</comment>
<dbReference type="SUPFAM" id="SSF56281">
    <property type="entry name" value="Metallo-hydrolase/oxidoreductase"/>
    <property type="match status" value="1"/>
</dbReference>
<evidence type="ECO:0000256" key="3">
    <source>
        <dbReference type="ARBA" id="ARBA00022801"/>
    </source>
</evidence>
<dbReference type="CDD" id="cd07730">
    <property type="entry name" value="metallo-hydrolase-like_MBL-fold"/>
    <property type="match status" value="1"/>
</dbReference>
<dbReference type="AlphaFoldDB" id="A0A8H6YU23"/>
<evidence type="ECO:0000256" key="2">
    <source>
        <dbReference type="ARBA" id="ARBA00022723"/>
    </source>
</evidence>
<organism evidence="6 7">
    <name type="scientific">Mycena venus</name>
    <dbReference type="NCBI Taxonomy" id="2733690"/>
    <lineage>
        <taxon>Eukaryota</taxon>
        <taxon>Fungi</taxon>
        <taxon>Dikarya</taxon>
        <taxon>Basidiomycota</taxon>
        <taxon>Agaricomycotina</taxon>
        <taxon>Agaricomycetes</taxon>
        <taxon>Agaricomycetidae</taxon>
        <taxon>Agaricales</taxon>
        <taxon>Marasmiineae</taxon>
        <taxon>Mycenaceae</taxon>
        <taxon>Mycena</taxon>
    </lineage>
</organism>
<dbReference type="EMBL" id="JACAZI010000003">
    <property type="protein sequence ID" value="KAF7365237.1"/>
    <property type="molecule type" value="Genomic_DNA"/>
</dbReference>
<keyword evidence="3" id="KW-0378">Hydrolase</keyword>
<sequence>MSFLELGIPASDATVSVKAFNVVTDMRAVSVPAGPMMQPIPAGRDAFNAPVFAFLIENAATGQRVMFDLGPRKDQENAAPPIPEWLKANYFSMPVERDITEQLVDHGVELQSISAAIWSHAHFDHTGDMSKFPASTDLVFGQATVLESCEVNPKSALLESDFAGRKLVRLNFDETPLQIGGFKAKDYFDDGSFYILDVPGHLAGHVCALARVTSTSFVFLGGDGCHHPGMLRPTEKLHRHFPCPGHLLAAARRSVSVKHFPPADAAGEFDLAARTTPMLNVSEEGLYEDTHTARSSIAKMGNFDANKDVFVVIAHDETLPDVIGPFPVLLNDWKAKGLKDRVLWAFVDEANPAFRFNDKI</sequence>
<comment type="caution">
    <text evidence="6">The sequence shown here is derived from an EMBL/GenBank/DDBJ whole genome shotgun (WGS) entry which is preliminary data.</text>
</comment>
<proteinExistence type="inferred from homology"/>
<dbReference type="Proteomes" id="UP000620124">
    <property type="component" value="Unassembled WGS sequence"/>
</dbReference>
<evidence type="ECO:0000256" key="4">
    <source>
        <dbReference type="ARBA" id="ARBA00022833"/>
    </source>
</evidence>
<dbReference type="GO" id="GO:0016787">
    <property type="term" value="F:hydrolase activity"/>
    <property type="evidence" value="ECO:0007669"/>
    <property type="project" value="UniProtKB-KW"/>
</dbReference>
<name>A0A8H6YU23_9AGAR</name>